<dbReference type="AlphaFoldDB" id="A0AAJ7BWV8"/>
<sequence>MSRKTNGKLAAAVQMSIRSISRLVNVSFSKYDFHWNKPNYSYLYTFGVKSAMAVTEFPKTLREFGYDFDADGKLRKLDQSTGLTTREGFEFNVSEDLQYNQKRYEALGEVLNEYVYGLLEKEGLKRLPVPKDGSSDTILKSFVFCSDGALENDKLIIIIHGSGVVRAGQWARRLIINDNLQSGTQIPYIKKSHELGYGVLVLNTNDNQRIVAGKPKKIPGSEDPCRHLDTVWNDYVRPSKVKHIAIVAHSYGGVCVMKFVNFSLFPSIPKNLILHTNSNRIVTVLQAMKNVNEFTKRIFAVALTDSVHSLPAKGTDHIVKVSRNWVASNNPLDTPELSLSGDVDRVSSGHNTHEMSSWACIESLFKFLEDRYRTVSARTDL</sequence>
<evidence type="ECO:0000259" key="1">
    <source>
        <dbReference type="Pfam" id="PF22749"/>
    </source>
</evidence>
<evidence type="ECO:0000313" key="2">
    <source>
        <dbReference type="Proteomes" id="UP000694920"/>
    </source>
</evidence>
<dbReference type="InterPro" id="IPR029058">
    <property type="entry name" value="AB_hydrolase_fold"/>
</dbReference>
<evidence type="ECO:0000313" key="3">
    <source>
        <dbReference type="RefSeq" id="XP_015596391.1"/>
    </source>
</evidence>
<name>A0AAJ7BWV8_CEPCN</name>
<keyword evidence="2" id="KW-1185">Reference proteome</keyword>
<dbReference type="InterPro" id="IPR048263">
    <property type="entry name" value="Arb2"/>
</dbReference>
<gene>
    <name evidence="3" type="primary">LOC107268280</name>
</gene>
<dbReference type="Pfam" id="PF22749">
    <property type="entry name" value="Arb2"/>
    <property type="match status" value="1"/>
</dbReference>
<proteinExistence type="predicted"/>
<feature type="domain" description="Arb2" evidence="1">
    <location>
        <begin position="57"/>
        <end position="261"/>
    </location>
</feature>
<protein>
    <submittedName>
        <fullName evidence="3">UPF0528 protein CG10038 isoform X1</fullName>
    </submittedName>
</protein>
<reference evidence="3" key="1">
    <citation type="submission" date="2025-08" db="UniProtKB">
        <authorList>
            <consortium name="RefSeq"/>
        </authorList>
    </citation>
    <scope>IDENTIFICATION</scope>
</reference>
<organism evidence="2 3">
    <name type="scientific">Cephus cinctus</name>
    <name type="common">Wheat stem sawfly</name>
    <dbReference type="NCBI Taxonomy" id="211228"/>
    <lineage>
        <taxon>Eukaryota</taxon>
        <taxon>Metazoa</taxon>
        <taxon>Ecdysozoa</taxon>
        <taxon>Arthropoda</taxon>
        <taxon>Hexapoda</taxon>
        <taxon>Insecta</taxon>
        <taxon>Pterygota</taxon>
        <taxon>Neoptera</taxon>
        <taxon>Endopterygota</taxon>
        <taxon>Hymenoptera</taxon>
        <taxon>Cephoidea</taxon>
        <taxon>Cephidae</taxon>
        <taxon>Cephus</taxon>
    </lineage>
</organism>
<accession>A0AAJ7BWV8</accession>
<dbReference type="PANTHER" id="PTHR21357:SF4">
    <property type="entry name" value="FAM172 FAMILY PROTEIN HOMOLOG CG10038"/>
    <property type="match status" value="1"/>
</dbReference>
<dbReference type="GO" id="GO:0005634">
    <property type="term" value="C:nucleus"/>
    <property type="evidence" value="ECO:0007669"/>
    <property type="project" value="TreeGrafter"/>
</dbReference>
<dbReference type="Proteomes" id="UP000694920">
    <property type="component" value="Unplaced"/>
</dbReference>
<dbReference type="GO" id="GO:0035197">
    <property type="term" value="F:siRNA binding"/>
    <property type="evidence" value="ECO:0007669"/>
    <property type="project" value="TreeGrafter"/>
</dbReference>
<dbReference type="KEGG" id="ccin:107268280"/>
<dbReference type="GeneID" id="107268280"/>
<dbReference type="GO" id="GO:0031048">
    <property type="term" value="P:regulatory ncRNA-mediated heterochromatin formation"/>
    <property type="evidence" value="ECO:0007669"/>
    <property type="project" value="TreeGrafter"/>
</dbReference>
<dbReference type="SUPFAM" id="SSF53474">
    <property type="entry name" value="alpha/beta-Hydrolases"/>
    <property type="match status" value="1"/>
</dbReference>
<dbReference type="RefSeq" id="XP_015596391.1">
    <property type="nucleotide sequence ID" value="XM_015740905.2"/>
</dbReference>
<dbReference type="PANTHER" id="PTHR21357">
    <property type="entry name" value="FAM172 FAMILY PROTEIN HOMOLOG CG10038"/>
    <property type="match status" value="1"/>
</dbReference>
<dbReference type="InterPro" id="IPR053858">
    <property type="entry name" value="Arb2_dom"/>
</dbReference>